<dbReference type="InterPro" id="IPR002173">
    <property type="entry name" value="Carboh/pur_kinase_PfkB_CS"/>
</dbReference>
<evidence type="ECO:0000256" key="3">
    <source>
        <dbReference type="ARBA" id="ARBA00022777"/>
    </source>
</evidence>
<protein>
    <submittedName>
        <fullName evidence="5">Unannotated protein</fullName>
    </submittedName>
</protein>
<sequence>MNASLLVIGDVIDDIIVVPERAIRPNTDTNARIEKTLGGSAANVAAWAASSGASVQFLGCVGRDDLARNESNFAAAGVSARLQVSDRATGSIVVLVDGDSRSMLTDRGANQDLNLDLIDAELTQVKIVYLSGYALLGKSAESVIGLIERAHRHGALVAVDPGSTGYIEDYGVERYRELLKHVDVCFPNLEEAELLRLEGQLPLLVITDGERGATAQLEDGEEISASGLTVTSVDPTGAGDAFCGAFLAKFAELGAGLNDPAAIKVALNDGIEAGAKAVITLGARPSL</sequence>
<dbReference type="PANTHER" id="PTHR10584:SF167">
    <property type="entry name" value="PFKB DOMAIN PROTEIN"/>
    <property type="match status" value="1"/>
</dbReference>
<evidence type="ECO:0000256" key="1">
    <source>
        <dbReference type="ARBA" id="ARBA00010688"/>
    </source>
</evidence>
<dbReference type="EMBL" id="CAEZSH010000050">
    <property type="protein sequence ID" value="CAB4537216.1"/>
    <property type="molecule type" value="Genomic_DNA"/>
</dbReference>
<evidence type="ECO:0000256" key="2">
    <source>
        <dbReference type="ARBA" id="ARBA00022679"/>
    </source>
</evidence>
<gene>
    <name evidence="5" type="ORF">UFOPK1410_00525</name>
</gene>
<accession>A0A6J6BE80</accession>
<dbReference type="AlphaFoldDB" id="A0A6J6BE80"/>
<evidence type="ECO:0000259" key="4">
    <source>
        <dbReference type="Pfam" id="PF00294"/>
    </source>
</evidence>
<evidence type="ECO:0000313" key="5">
    <source>
        <dbReference type="EMBL" id="CAB4537216.1"/>
    </source>
</evidence>
<comment type="similarity">
    <text evidence="1">Belongs to the carbohydrate kinase PfkB family.</text>
</comment>
<dbReference type="Pfam" id="PF00294">
    <property type="entry name" value="PfkB"/>
    <property type="match status" value="1"/>
</dbReference>
<dbReference type="GO" id="GO:0006796">
    <property type="term" value="P:phosphate-containing compound metabolic process"/>
    <property type="evidence" value="ECO:0007669"/>
    <property type="project" value="UniProtKB-ARBA"/>
</dbReference>
<feature type="domain" description="Carbohydrate kinase PfkB" evidence="4">
    <location>
        <begin position="3"/>
        <end position="266"/>
    </location>
</feature>
<dbReference type="InterPro" id="IPR002139">
    <property type="entry name" value="Ribo/fructo_kinase"/>
</dbReference>
<dbReference type="InterPro" id="IPR011611">
    <property type="entry name" value="PfkB_dom"/>
</dbReference>
<dbReference type="PANTHER" id="PTHR10584">
    <property type="entry name" value="SUGAR KINASE"/>
    <property type="match status" value="1"/>
</dbReference>
<dbReference type="GO" id="GO:0016301">
    <property type="term" value="F:kinase activity"/>
    <property type="evidence" value="ECO:0007669"/>
    <property type="project" value="UniProtKB-KW"/>
</dbReference>
<name>A0A6J6BE80_9ZZZZ</name>
<keyword evidence="3" id="KW-0418">Kinase</keyword>
<organism evidence="5">
    <name type="scientific">freshwater metagenome</name>
    <dbReference type="NCBI Taxonomy" id="449393"/>
    <lineage>
        <taxon>unclassified sequences</taxon>
        <taxon>metagenomes</taxon>
        <taxon>ecological metagenomes</taxon>
    </lineage>
</organism>
<dbReference type="PROSITE" id="PS00584">
    <property type="entry name" value="PFKB_KINASES_2"/>
    <property type="match status" value="1"/>
</dbReference>
<dbReference type="PRINTS" id="PR00990">
    <property type="entry name" value="RIBOKINASE"/>
</dbReference>
<dbReference type="SUPFAM" id="SSF53613">
    <property type="entry name" value="Ribokinase-like"/>
    <property type="match status" value="1"/>
</dbReference>
<proteinExistence type="inferred from homology"/>
<dbReference type="InterPro" id="IPR029056">
    <property type="entry name" value="Ribokinase-like"/>
</dbReference>
<dbReference type="Gene3D" id="3.40.1190.20">
    <property type="match status" value="1"/>
</dbReference>
<keyword evidence="2" id="KW-0808">Transferase</keyword>
<reference evidence="5" key="1">
    <citation type="submission" date="2020-05" db="EMBL/GenBank/DDBJ databases">
        <authorList>
            <person name="Chiriac C."/>
            <person name="Salcher M."/>
            <person name="Ghai R."/>
            <person name="Kavagutti S V."/>
        </authorList>
    </citation>
    <scope>NUCLEOTIDE SEQUENCE</scope>
</reference>